<dbReference type="Proteomes" id="UP001596111">
    <property type="component" value="Unassembled WGS sequence"/>
</dbReference>
<organism evidence="2 3">
    <name type="scientific">Rhodanobacter terrae</name>
    <dbReference type="NCBI Taxonomy" id="418647"/>
    <lineage>
        <taxon>Bacteria</taxon>
        <taxon>Pseudomonadati</taxon>
        <taxon>Pseudomonadota</taxon>
        <taxon>Gammaproteobacteria</taxon>
        <taxon>Lysobacterales</taxon>
        <taxon>Rhodanobacteraceae</taxon>
        <taxon>Rhodanobacter</taxon>
    </lineage>
</organism>
<reference evidence="3" key="1">
    <citation type="journal article" date="2019" name="Int. J. Syst. Evol. Microbiol.">
        <title>The Global Catalogue of Microorganisms (GCM) 10K type strain sequencing project: providing services to taxonomists for standard genome sequencing and annotation.</title>
        <authorList>
            <consortium name="The Broad Institute Genomics Platform"/>
            <consortium name="The Broad Institute Genome Sequencing Center for Infectious Disease"/>
            <person name="Wu L."/>
            <person name="Ma J."/>
        </authorList>
    </citation>
    <scope>NUCLEOTIDE SEQUENCE [LARGE SCALE GENOMIC DNA]</scope>
    <source>
        <strain evidence="3">CGMCC 1.13587</strain>
    </source>
</reference>
<dbReference type="InterPro" id="IPR024445">
    <property type="entry name" value="Tnp_ISXO2-like"/>
</dbReference>
<evidence type="ECO:0000313" key="2">
    <source>
        <dbReference type="EMBL" id="MFC5583459.1"/>
    </source>
</evidence>
<name>A0ABW0T2A6_9GAMM</name>
<dbReference type="NCBIfam" id="NF033547">
    <property type="entry name" value="transpos_IS1595"/>
    <property type="match status" value="1"/>
</dbReference>
<comment type="caution">
    <text evidence="2">The sequence shown here is derived from an EMBL/GenBank/DDBJ whole genome shotgun (WGS) entry which is preliminary data.</text>
</comment>
<feature type="domain" description="ISXO2-like transposase" evidence="1">
    <location>
        <begin position="109"/>
        <end position="255"/>
    </location>
</feature>
<dbReference type="EMBL" id="JBHSNG010000082">
    <property type="protein sequence ID" value="MFC5583459.1"/>
    <property type="molecule type" value="Genomic_DNA"/>
</dbReference>
<gene>
    <name evidence="2" type="ORF">ACFPPB_20315</name>
</gene>
<dbReference type="InterPro" id="IPR024442">
    <property type="entry name" value="Transposase_Zn_ribbon"/>
</dbReference>
<evidence type="ECO:0000313" key="3">
    <source>
        <dbReference type="Proteomes" id="UP001596111"/>
    </source>
</evidence>
<keyword evidence="3" id="KW-1185">Reference proteome</keyword>
<sequence length="286" mass="31621">CREALAQVRWPGGFRCQDCGQTGHCHLKRRDVYQCNRCKRQVSLTSGTLFAETKLPLRTWFLAIYLLTQHKNGISALALRRQLGVSYNTAWLLKHKLMQGMVERDSEQVLGGIVMMDDAYWGGERHGGGVGRGSPGKTPFVAAVQCTAEGHPIAMRMDEVAGFRKTVLAAWAQRHLAPGTAVVTDGLKCFPGVTDADCTHTAIPTGGGVPDLGHPIFTWVNTMLGNVKNALHGTYHALRPKYLQRYLSEFCYRFNRRFDLAALVPRLIVAAARTPPLSYRLATLDA</sequence>
<dbReference type="Pfam" id="PF12760">
    <property type="entry name" value="Zn_ribbon_IS1595"/>
    <property type="match status" value="1"/>
</dbReference>
<dbReference type="SMART" id="SM01126">
    <property type="entry name" value="DDE_Tnp_IS1595"/>
    <property type="match status" value="1"/>
</dbReference>
<dbReference type="Pfam" id="PF12762">
    <property type="entry name" value="DDE_Tnp_IS1595"/>
    <property type="match status" value="1"/>
</dbReference>
<feature type="non-terminal residue" evidence="2">
    <location>
        <position position="1"/>
    </location>
</feature>
<accession>A0ABW0T2A6</accession>
<protein>
    <submittedName>
        <fullName evidence="2">IS1595 family transposase</fullName>
    </submittedName>
</protein>
<evidence type="ECO:0000259" key="1">
    <source>
        <dbReference type="SMART" id="SM01126"/>
    </source>
</evidence>
<dbReference type="RefSeq" id="WP_377330483.1">
    <property type="nucleotide sequence ID" value="NZ_JBHSNG010000082.1"/>
</dbReference>
<proteinExistence type="predicted"/>